<feature type="transmembrane region" description="Helical" evidence="11">
    <location>
        <begin position="56"/>
        <end position="76"/>
    </location>
</feature>
<dbReference type="Pfam" id="PF03188">
    <property type="entry name" value="Cytochrom_B561"/>
    <property type="match status" value="1"/>
</dbReference>
<dbReference type="OrthoDB" id="261545at2759"/>
<feature type="transmembrane region" description="Helical" evidence="11">
    <location>
        <begin position="143"/>
        <end position="165"/>
    </location>
</feature>
<dbReference type="VEuPathDB" id="TriTrypDB:LPAL13_300024200"/>
<comment type="subcellular location">
    <subcellularLocation>
        <location evidence="2">Membrane</location>
        <topology evidence="2">Multi-pass membrane protein</topology>
    </subcellularLocation>
</comment>
<evidence type="ECO:0000256" key="10">
    <source>
        <dbReference type="ARBA" id="ARBA00023136"/>
    </source>
</evidence>
<keyword evidence="9" id="KW-0408">Iron</keyword>
<dbReference type="GeneID" id="22577253"/>
<evidence type="ECO:0000256" key="7">
    <source>
        <dbReference type="ARBA" id="ARBA00022982"/>
    </source>
</evidence>
<evidence type="ECO:0000256" key="11">
    <source>
        <dbReference type="SAM" id="Phobius"/>
    </source>
</evidence>
<name>A0A088RW80_LEIPA</name>
<keyword evidence="8 11" id="KW-1133">Transmembrane helix</keyword>
<proteinExistence type="predicted"/>
<accession>A0A088RW80</accession>
<feature type="transmembrane region" description="Helical" evidence="11">
    <location>
        <begin position="112"/>
        <end position="131"/>
    </location>
</feature>
<protein>
    <submittedName>
        <fullName evidence="13">Ferric reductase transmembrane protein-like protein</fullName>
    </submittedName>
</protein>
<dbReference type="Proteomes" id="UP000063063">
    <property type="component" value="Chromosome 30"/>
</dbReference>
<keyword evidence="3" id="KW-0813">Transport</keyword>
<evidence type="ECO:0000256" key="3">
    <source>
        <dbReference type="ARBA" id="ARBA00022448"/>
    </source>
</evidence>
<keyword evidence="14" id="KW-1185">Reference proteome</keyword>
<dbReference type="GO" id="GO:0046872">
    <property type="term" value="F:metal ion binding"/>
    <property type="evidence" value="ECO:0007669"/>
    <property type="project" value="UniProtKB-KW"/>
</dbReference>
<feature type="transmembrane region" description="Helical" evidence="11">
    <location>
        <begin position="26"/>
        <end position="44"/>
    </location>
</feature>
<feature type="transmembrane region" description="Helical" evidence="11">
    <location>
        <begin position="185"/>
        <end position="204"/>
    </location>
</feature>
<evidence type="ECO:0000313" key="13">
    <source>
        <dbReference type="EMBL" id="AIO00423.1"/>
    </source>
</evidence>
<feature type="transmembrane region" description="Helical" evidence="11">
    <location>
        <begin position="216"/>
        <end position="234"/>
    </location>
</feature>
<dbReference type="Gene3D" id="1.20.120.1770">
    <property type="match status" value="1"/>
</dbReference>
<keyword evidence="7" id="KW-0249">Electron transport</keyword>
<dbReference type="eggNOG" id="ENOG502SGFT">
    <property type="taxonomic scope" value="Eukaryota"/>
</dbReference>
<dbReference type="PANTHER" id="PTHR15422">
    <property type="entry name" value="OS05G0565100 PROTEIN"/>
    <property type="match status" value="1"/>
</dbReference>
<dbReference type="GO" id="GO:0140575">
    <property type="term" value="F:transmembrane monodehydroascorbate reductase activity"/>
    <property type="evidence" value="ECO:0007669"/>
    <property type="project" value="InterPro"/>
</dbReference>
<organism evidence="13 14">
    <name type="scientific">Leishmania panamensis</name>
    <dbReference type="NCBI Taxonomy" id="5679"/>
    <lineage>
        <taxon>Eukaryota</taxon>
        <taxon>Discoba</taxon>
        <taxon>Euglenozoa</taxon>
        <taxon>Kinetoplastea</taxon>
        <taxon>Metakinetoplastina</taxon>
        <taxon>Trypanosomatida</taxon>
        <taxon>Trypanosomatidae</taxon>
        <taxon>Leishmaniinae</taxon>
        <taxon>Leishmania</taxon>
        <taxon>Leishmania guyanensis species complex</taxon>
    </lineage>
</organism>
<dbReference type="RefSeq" id="XP_010701223.1">
    <property type="nucleotide sequence ID" value="XM_010702921.1"/>
</dbReference>
<keyword evidence="4" id="KW-0349">Heme</keyword>
<keyword evidence="5 11" id="KW-0812">Transmembrane</keyword>
<feature type="domain" description="Cytochrome b561" evidence="12">
    <location>
        <begin position="108"/>
        <end position="205"/>
    </location>
</feature>
<sequence>MTTTINEAKQLDIHGISPSRGDLKSLCRRLAAIGIIAPVSIQLFHKSGSYTDVFQYHPICMMMAFVMVMPDVVSSIRRLRLARQRSPRKSNDIAKPLDEQLSRSEIIIRHQLATFVMELAAAGGFAAVEYIKITHNYQHLKSLHGSVGALCGVTIVCQMVLGCILRYVLSPVDPKRLMVRRAHKYVSATIAVLAMMAMCGGFLATEYAEKMIPCSMIRTVIVLASAATTVAGFFI</sequence>
<dbReference type="PANTHER" id="PTHR15422:SF45">
    <property type="entry name" value="CYTOCHROME B561 DOMAIN-CONTAINING PROTEIN"/>
    <property type="match status" value="1"/>
</dbReference>
<evidence type="ECO:0000256" key="8">
    <source>
        <dbReference type="ARBA" id="ARBA00022989"/>
    </source>
</evidence>
<evidence type="ECO:0000256" key="5">
    <source>
        <dbReference type="ARBA" id="ARBA00022692"/>
    </source>
</evidence>
<evidence type="ECO:0000259" key="12">
    <source>
        <dbReference type="Pfam" id="PF03188"/>
    </source>
</evidence>
<evidence type="ECO:0000313" key="14">
    <source>
        <dbReference type="Proteomes" id="UP000063063"/>
    </source>
</evidence>
<dbReference type="InterPro" id="IPR045150">
    <property type="entry name" value="CYB561D1/2"/>
</dbReference>
<dbReference type="VEuPathDB" id="TriTrypDB:LPMP_302000"/>
<dbReference type="InterPro" id="IPR006593">
    <property type="entry name" value="Cyt_b561/ferric_Rdtase_TM"/>
</dbReference>
<evidence type="ECO:0000256" key="2">
    <source>
        <dbReference type="ARBA" id="ARBA00004141"/>
    </source>
</evidence>
<comment type="cofactor">
    <cofactor evidence="1">
        <name>heme b</name>
        <dbReference type="ChEBI" id="CHEBI:60344"/>
    </cofactor>
</comment>
<keyword evidence="10 11" id="KW-0472">Membrane</keyword>
<evidence type="ECO:0000256" key="9">
    <source>
        <dbReference type="ARBA" id="ARBA00023004"/>
    </source>
</evidence>
<reference evidence="13 14" key="1">
    <citation type="journal article" date="2015" name="Sci. Rep.">
        <title>The genome of Leishmania panamensis: insights into genomics of the L. (Viannia) subgenus.</title>
        <authorList>
            <person name="Llanes A."/>
            <person name="Restrepo C.M."/>
            <person name="Vecchio G.D."/>
            <person name="Anguizola F.J."/>
            <person name="Lleonart R."/>
        </authorList>
    </citation>
    <scope>NUCLEOTIDE SEQUENCE [LARGE SCALE GENOMIC DNA]</scope>
    <source>
        <strain evidence="13 14">MHOM/PA/94/PSC-1</strain>
    </source>
</reference>
<dbReference type="EMBL" id="CP009399">
    <property type="protein sequence ID" value="AIO00423.1"/>
    <property type="molecule type" value="Genomic_DNA"/>
</dbReference>
<dbReference type="GO" id="GO:0016020">
    <property type="term" value="C:membrane"/>
    <property type="evidence" value="ECO:0007669"/>
    <property type="project" value="UniProtKB-SubCell"/>
</dbReference>
<dbReference type="AlphaFoldDB" id="A0A088RW80"/>
<keyword evidence="6" id="KW-0479">Metal-binding</keyword>
<gene>
    <name evidence="13" type="ORF">LPMP_302000</name>
</gene>
<evidence type="ECO:0000256" key="6">
    <source>
        <dbReference type="ARBA" id="ARBA00022723"/>
    </source>
</evidence>
<evidence type="ECO:0000256" key="1">
    <source>
        <dbReference type="ARBA" id="ARBA00001970"/>
    </source>
</evidence>
<evidence type="ECO:0000256" key="4">
    <source>
        <dbReference type="ARBA" id="ARBA00022617"/>
    </source>
</evidence>
<dbReference type="KEGG" id="lpan:LPMP_302000"/>